<evidence type="ECO:0000313" key="3">
    <source>
        <dbReference type="EMBL" id="KAF2229715.1"/>
    </source>
</evidence>
<feature type="region of interest" description="Disordered" evidence="1">
    <location>
        <begin position="297"/>
        <end position="318"/>
    </location>
</feature>
<dbReference type="EMBL" id="ML991856">
    <property type="protein sequence ID" value="KAF2229715.1"/>
    <property type="molecule type" value="Genomic_DNA"/>
</dbReference>
<keyword evidence="4" id="KW-1185">Reference proteome</keyword>
<feature type="domain" description="HNH nuclease" evidence="2">
    <location>
        <begin position="151"/>
        <end position="208"/>
    </location>
</feature>
<gene>
    <name evidence="3" type="ORF">EV356DRAFT_537026</name>
</gene>
<evidence type="ECO:0000259" key="2">
    <source>
        <dbReference type="Pfam" id="PF13391"/>
    </source>
</evidence>
<dbReference type="Pfam" id="PF13391">
    <property type="entry name" value="HNH_2"/>
    <property type="match status" value="1"/>
</dbReference>
<reference evidence="3" key="1">
    <citation type="journal article" date="2020" name="Stud. Mycol.">
        <title>101 Dothideomycetes genomes: a test case for predicting lifestyles and emergence of pathogens.</title>
        <authorList>
            <person name="Haridas S."/>
            <person name="Albert R."/>
            <person name="Binder M."/>
            <person name="Bloem J."/>
            <person name="Labutti K."/>
            <person name="Salamov A."/>
            <person name="Andreopoulos B."/>
            <person name="Baker S."/>
            <person name="Barry K."/>
            <person name="Bills G."/>
            <person name="Bluhm B."/>
            <person name="Cannon C."/>
            <person name="Castanera R."/>
            <person name="Culley D."/>
            <person name="Daum C."/>
            <person name="Ezra D."/>
            <person name="Gonzalez J."/>
            <person name="Henrissat B."/>
            <person name="Kuo A."/>
            <person name="Liang C."/>
            <person name="Lipzen A."/>
            <person name="Lutzoni F."/>
            <person name="Magnuson J."/>
            <person name="Mondo S."/>
            <person name="Nolan M."/>
            <person name="Ohm R."/>
            <person name="Pangilinan J."/>
            <person name="Park H.-J."/>
            <person name="Ramirez L."/>
            <person name="Alfaro M."/>
            <person name="Sun H."/>
            <person name="Tritt A."/>
            <person name="Yoshinaga Y."/>
            <person name="Zwiers L.-H."/>
            <person name="Turgeon B."/>
            <person name="Goodwin S."/>
            <person name="Spatafora J."/>
            <person name="Crous P."/>
            <person name="Grigoriev I."/>
        </authorList>
    </citation>
    <scope>NUCLEOTIDE SEQUENCE</scope>
    <source>
        <strain evidence="3">Tuck. ex Michener</strain>
    </source>
</reference>
<evidence type="ECO:0000313" key="4">
    <source>
        <dbReference type="Proteomes" id="UP000800092"/>
    </source>
</evidence>
<organism evidence="3 4">
    <name type="scientific">Viridothelium virens</name>
    <name type="common">Speckled blister lichen</name>
    <name type="synonym">Trypethelium virens</name>
    <dbReference type="NCBI Taxonomy" id="1048519"/>
    <lineage>
        <taxon>Eukaryota</taxon>
        <taxon>Fungi</taxon>
        <taxon>Dikarya</taxon>
        <taxon>Ascomycota</taxon>
        <taxon>Pezizomycotina</taxon>
        <taxon>Dothideomycetes</taxon>
        <taxon>Dothideomycetes incertae sedis</taxon>
        <taxon>Trypetheliales</taxon>
        <taxon>Trypetheliaceae</taxon>
        <taxon>Viridothelium</taxon>
    </lineage>
</organism>
<dbReference type="Proteomes" id="UP000800092">
    <property type="component" value="Unassembled WGS sequence"/>
</dbReference>
<dbReference type="AlphaFoldDB" id="A0A6A6GVG9"/>
<dbReference type="InterPro" id="IPR003615">
    <property type="entry name" value="HNH_nuc"/>
</dbReference>
<proteinExistence type="predicted"/>
<protein>
    <recommendedName>
        <fullName evidence="2">HNH nuclease domain-containing protein</fullName>
    </recommendedName>
</protein>
<feature type="region of interest" description="Disordered" evidence="1">
    <location>
        <begin position="345"/>
        <end position="399"/>
    </location>
</feature>
<sequence>MSSIKPRLKLSSGRARMFEPLIIRHPHYDEFNTLLKLPALGKEDTIDYNTALIICGIICDNSYNSGWLARSRDGTRACDPKVPLGAGEVYYFATSDKSYRYPICPSWDEWLLPSIDSALPSAFASFAIPPPPPSLGNGGYMDDLKLRDASCRMTDTYDCCEQAHLVPASARDWWEKNMANISGFEIESAQNGMLLRTDLHRLLDSGAWVPMVKEDKMVLHVLRNTSVSNQFIEQYHDREMQPLIGINMRCLFARIAYSVLPMLSEFLSARRLARENTLFKIDGEVKEWTPEACKSFKIKPRSRNPSPTKPPRLEQVEENGLVVSASWHDDHEDEDYDHINSMAIDGACDDDDSPRGRKRQRSSSRYCNSLPKRVRGLTASKDRHQLHKPLVEYPSPVSS</sequence>
<dbReference type="OrthoDB" id="3796682at2759"/>
<evidence type="ECO:0000256" key="1">
    <source>
        <dbReference type="SAM" id="MobiDB-lite"/>
    </source>
</evidence>
<accession>A0A6A6GVG9</accession>
<name>A0A6A6GVG9_VIRVR</name>